<reference evidence="3 4" key="1">
    <citation type="submission" date="2024-09" db="EMBL/GenBank/DDBJ databases">
        <title>T2T genomes of carrot and Alternaria dauci and their utility for understanding host-pathogen interaction during carrot leaf blight disease.</title>
        <authorList>
            <person name="Liu W."/>
            <person name="Xu S."/>
            <person name="Ou C."/>
            <person name="Liu X."/>
            <person name="Zhuang F."/>
            <person name="Deng X.W."/>
        </authorList>
    </citation>
    <scope>NUCLEOTIDE SEQUENCE [LARGE SCALE GENOMIC DNA]</scope>
    <source>
        <strain evidence="3 4">A2016</strain>
    </source>
</reference>
<evidence type="ECO:0000259" key="2">
    <source>
        <dbReference type="PROSITE" id="PS51391"/>
    </source>
</evidence>
<dbReference type="PROSITE" id="PS51391">
    <property type="entry name" value="CID"/>
    <property type="match status" value="1"/>
</dbReference>
<feature type="compositionally biased region" description="Low complexity" evidence="1">
    <location>
        <begin position="386"/>
        <end position="399"/>
    </location>
</feature>
<feature type="compositionally biased region" description="Pro residues" evidence="1">
    <location>
        <begin position="522"/>
        <end position="558"/>
    </location>
</feature>
<dbReference type="GeneID" id="96083672"/>
<dbReference type="RefSeq" id="XP_069309897.1">
    <property type="nucleotide sequence ID" value="XM_069448615.1"/>
</dbReference>
<protein>
    <recommendedName>
        <fullName evidence="2">CID domain-containing protein</fullName>
    </recommendedName>
</protein>
<feature type="compositionally biased region" description="Basic residues" evidence="1">
    <location>
        <begin position="417"/>
        <end position="429"/>
    </location>
</feature>
<dbReference type="Gene3D" id="1.25.40.90">
    <property type="match status" value="1"/>
</dbReference>
<name>A0ABR3USA6_9PLEO</name>
<feature type="compositionally biased region" description="Basic and acidic residues" evidence="1">
    <location>
        <begin position="400"/>
        <end position="416"/>
    </location>
</feature>
<feature type="compositionally biased region" description="Pro residues" evidence="1">
    <location>
        <begin position="489"/>
        <end position="505"/>
    </location>
</feature>
<feature type="region of interest" description="Disordered" evidence="1">
    <location>
        <begin position="342"/>
        <end position="675"/>
    </location>
</feature>
<dbReference type="Pfam" id="PF04818">
    <property type="entry name" value="CID"/>
    <property type="match status" value="1"/>
</dbReference>
<dbReference type="Proteomes" id="UP001578633">
    <property type="component" value="Chromosome 2"/>
</dbReference>
<accession>A0ABR3USA6</accession>
<feature type="compositionally biased region" description="Basic and acidic residues" evidence="1">
    <location>
        <begin position="440"/>
        <end position="463"/>
    </location>
</feature>
<comment type="caution">
    <text evidence="3">The sequence shown here is derived from an EMBL/GenBank/DDBJ whole genome shotgun (WGS) entry which is preliminary data.</text>
</comment>
<feature type="compositionally biased region" description="Basic residues" evidence="1">
    <location>
        <begin position="664"/>
        <end position="675"/>
    </location>
</feature>
<feature type="compositionally biased region" description="Gly residues" evidence="1">
    <location>
        <begin position="646"/>
        <end position="663"/>
    </location>
</feature>
<feature type="compositionally biased region" description="Low complexity" evidence="1">
    <location>
        <begin position="629"/>
        <end position="645"/>
    </location>
</feature>
<dbReference type="InterPro" id="IPR008942">
    <property type="entry name" value="ENTH_VHS"/>
</dbReference>
<evidence type="ECO:0000256" key="1">
    <source>
        <dbReference type="SAM" id="MobiDB-lite"/>
    </source>
</evidence>
<sequence length="675" mass="75567">MASNDDVKRATSVLTIAQIKFKQAMKKTDTEDRLPPIPVEVSAQLFSNIDAVLQQNTRVNIQKCTEWIVKHVAPSKARIAIFGDYLIAVSKSIVVDQSAPGPAKKAARNRMDLLLIVNDVLHTDKFHRRTTMKQGIFSDECESFVVDLIEQAATCITESASQLELKLRAIINYWTVNGLLSTESLKPCREKADEALLIAQGGMPVRKRNYLLPEFHGDRHAPWHDLPASYMLEPMINDPKRPINPAKIQIQRLDKKPVSPHVRNLLDDYFEKIDLKYMPTGDNPTSETTKYRLSLDPMGQLVKQNKETGETITVANGYGWSPKFCHDMQKFGVPENIKIAREDAERMEDMDDLPVTSMTRRDDRQNRPTISSSDSDYKRERKGYNRSRSPSYSHSSGSSDDGHPPSRRRFGEETQGRRRISPRVSKLTRRVLEDQGLVEMGRESKKYESDRSRREPPWYDTDRNSQGSPGSYQHHAPPMPPQNYGQPYSQPPQAPLNAPPFPPQHMPGQSQGQYPMSMAPFDVPPPPPPQFQGPGDFVPPPPPPNFSGVWTPPPPPPSSQGAWLHPLPPNMNMASHGPQQGNQYGSQYGNQGGTYYGSQGGNQYGGHQYDNQSGNQYGTQYGTQGGNQYGYQGVNQYSNNGQYGQNQGGYQGGQRGGYNGGNRGGRRGNRRGGRY</sequence>
<gene>
    <name evidence="3" type="ORF">ACET3X_003350</name>
</gene>
<dbReference type="InterPro" id="IPR006569">
    <property type="entry name" value="CID_dom"/>
</dbReference>
<organism evidence="3 4">
    <name type="scientific">Alternaria dauci</name>
    <dbReference type="NCBI Taxonomy" id="48095"/>
    <lineage>
        <taxon>Eukaryota</taxon>
        <taxon>Fungi</taxon>
        <taxon>Dikarya</taxon>
        <taxon>Ascomycota</taxon>
        <taxon>Pezizomycotina</taxon>
        <taxon>Dothideomycetes</taxon>
        <taxon>Pleosporomycetidae</taxon>
        <taxon>Pleosporales</taxon>
        <taxon>Pleosporineae</taxon>
        <taxon>Pleosporaceae</taxon>
        <taxon>Alternaria</taxon>
        <taxon>Alternaria sect. Porri</taxon>
    </lineage>
</organism>
<dbReference type="EMBL" id="JBHGVX010000002">
    <property type="protein sequence ID" value="KAL1799313.1"/>
    <property type="molecule type" value="Genomic_DNA"/>
</dbReference>
<feature type="compositionally biased region" description="Low complexity" evidence="1">
    <location>
        <begin position="605"/>
        <end position="622"/>
    </location>
</feature>
<evidence type="ECO:0000313" key="4">
    <source>
        <dbReference type="Proteomes" id="UP001578633"/>
    </source>
</evidence>
<proteinExistence type="predicted"/>
<feature type="domain" description="CID" evidence="2">
    <location>
        <begin position="34"/>
        <end position="196"/>
    </location>
</feature>
<feature type="compositionally biased region" description="Low complexity" evidence="1">
    <location>
        <begin position="577"/>
        <end position="589"/>
    </location>
</feature>
<keyword evidence="4" id="KW-1185">Reference proteome</keyword>
<evidence type="ECO:0000313" key="3">
    <source>
        <dbReference type="EMBL" id="KAL1799313.1"/>
    </source>
</evidence>
<feature type="compositionally biased region" description="Gly residues" evidence="1">
    <location>
        <begin position="590"/>
        <end position="604"/>
    </location>
</feature>